<keyword evidence="4" id="KW-0560">Oxidoreductase</keyword>
<feature type="domain" description="Alcohol dehydrogenase-like N-terminal" evidence="5">
    <location>
        <begin position="26"/>
        <end position="141"/>
    </location>
</feature>
<dbReference type="SUPFAM" id="SSF50129">
    <property type="entry name" value="GroES-like"/>
    <property type="match status" value="1"/>
</dbReference>
<dbReference type="GO" id="GO:0008270">
    <property type="term" value="F:zinc ion binding"/>
    <property type="evidence" value="ECO:0007669"/>
    <property type="project" value="InterPro"/>
</dbReference>
<evidence type="ECO:0000256" key="3">
    <source>
        <dbReference type="ARBA" id="ARBA00022833"/>
    </source>
</evidence>
<proteinExistence type="predicted"/>
<dbReference type="AlphaFoldDB" id="A0A0F9QQM8"/>
<reference evidence="7" key="1">
    <citation type="journal article" date="2015" name="Nature">
        <title>Complex archaea that bridge the gap between prokaryotes and eukaryotes.</title>
        <authorList>
            <person name="Spang A."/>
            <person name="Saw J.H."/>
            <person name="Jorgensen S.L."/>
            <person name="Zaremba-Niedzwiedzka K."/>
            <person name="Martijn J."/>
            <person name="Lind A.E."/>
            <person name="van Eijk R."/>
            <person name="Schleper C."/>
            <person name="Guy L."/>
            <person name="Ettema T.J."/>
        </authorList>
    </citation>
    <scope>NUCLEOTIDE SEQUENCE</scope>
</reference>
<dbReference type="SUPFAM" id="SSF51735">
    <property type="entry name" value="NAD(P)-binding Rossmann-fold domains"/>
    <property type="match status" value="1"/>
</dbReference>
<comment type="cofactor">
    <cofactor evidence="1">
        <name>Zn(2+)</name>
        <dbReference type="ChEBI" id="CHEBI:29105"/>
    </cofactor>
</comment>
<evidence type="ECO:0000313" key="7">
    <source>
        <dbReference type="EMBL" id="KKN07583.1"/>
    </source>
</evidence>
<dbReference type="PROSITE" id="PS00059">
    <property type="entry name" value="ADH_ZINC"/>
    <property type="match status" value="1"/>
</dbReference>
<dbReference type="Pfam" id="PF08240">
    <property type="entry name" value="ADH_N"/>
    <property type="match status" value="1"/>
</dbReference>
<evidence type="ECO:0000256" key="1">
    <source>
        <dbReference type="ARBA" id="ARBA00001947"/>
    </source>
</evidence>
<gene>
    <name evidence="7" type="ORF">LCGC14_1065490</name>
</gene>
<keyword evidence="3" id="KW-0862">Zinc</keyword>
<dbReference type="Gene3D" id="3.40.50.720">
    <property type="entry name" value="NAD(P)-binding Rossmann-like Domain"/>
    <property type="match status" value="1"/>
</dbReference>
<evidence type="ECO:0000256" key="2">
    <source>
        <dbReference type="ARBA" id="ARBA00022723"/>
    </source>
</evidence>
<dbReference type="Pfam" id="PF16912">
    <property type="entry name" value="Glu_dehyd_C"/>
    <property type="match status" value="1"/>
</dbReference>
<dbReference type="GO" id="GO:0016491">
    <property type="term" value="F:oxidoreductase activity"/>
    <property type="evidence" value="ECO:0007669"/>
    <property type="project" value="UniProtKB-KW"/>
</dbReference>
<dbReference type="CDD" id="cd08230">
    <property type="entry name" value="glucose_DH"/>
    <property type="match status" value="1"/>
</dbReference>
<dbReference type="EMBL" id="LAZR01004553">
    <property type="protein sequence ID" value="KKN07583.1"/>
    <property type="molecule type" value="Genomic_DNA"/>
</dbReference>
<dbReference type="InterPro" id="IPR011032">
    <property type="entry name" value="GroES-like_sf"/>
</dbReference>
<dbReference type="InterPro" id="IPR013154">
    <property type="entry name" value="ADH-like_N"/>
</dbReference>
<comment type="caution">
    <text evidence="7">The sequence shown here is derived from an EMBL/GenBank/DDBJ whole genome shotgun (WGS) entry which is preliminary data.</text>
</comment>
<feature type="domain" description="Glucose dehydrogenase C-terminal" evidence="6">
    <location>
        <begin position="145"/>
        <end position="356"/>
    </location>
</feature>
<dbReference type="PANTHER" id="PTHR43189">
    <property type="entry name" value="ZINC-TYPE ALCOHOL DEHYDROGENASE-LIKE PROTEIN C1198.01-RELATED"/>
    <property type="match status" value="1"/>
</dbReference>
<dbReference type="InterPro" id="IPR036291">
    <property type="entry name" value="NAD(P)-bd_dom_sf"/>
</dbReference>
<sequence length="358" mass="39403">MKALALKPKQAETLDLIDLEKPRISSDEILIKTLSTSIDRTDLDIYVGLYGKEPEGEDRLIIGHEAVGKVIEVGKNIIGFKAGDFVVPTVRRTCGDCDVCVADEPDMCRRDDYKERGIVKAHGFMSEYFKDAPENLVKIPKELVSVGSLIEPMSVAQKAVSSIYKIQKRFSWRPESALVLGAGSLGLLSAVILARYGLQTFAYDIVSENSVKAQIAKMSGATYIDGRDLKLDEFANNYGKPDLIIEATGNSSVAFDAMDIIATNGIMCLLSISAGSHEETICPDCLNNDLVLGNKVVFGSVSSNRSHFEKAVEVARESEKKSPGLLSRIMTDKLKFEDFRRAFEAKDNSHIKSVIYFE</sequence>
<evidence type="ECO:0000259" key="6">
    <source>
        <dbReference type="Pfam" id="PF16912"/>
    </source>
</evidence>
<accession>A0A0F9QQM8</accession>
<dbReference type="Gene3D" id="3.90.180.10">
    <property type="entry name" value="Medium-chain alcohol dehydrogenases, catalytic domain"/>
    <property type="match status" value="1"/>
</dbReference>
<name>A0A0F9QQM8_9ZZZZ</name>
<dbReference type="InterPro" id="IPR002328">
    <property type="entry name" value="ADH_Zn_CS"/>
</dbReference>
<protein>
    <recommendedName>
        <fullName evidence="8">Enoyl reductase (ER) domain-containing protein</fullName>
    </recommendedName>
</protein>
<organism evidence="7">
    <name type="scientific">marine sediment metagenome</name>
    <dbReference type="NCBI Taxonomy" id="412755"/>
    <lineage>
        <taxon>unclassified sequences</taxon>
        <taxon>metagenomes</taxon>
        <taxon>ecological metagenomes</taxon>
    </lineage>
</organism>
<dbReference type="InterPro" id="IPR031640">
    <property type="entry name" value="Glu_dehyd_C"/>
</dbReference>
<keyword evidence="2" id="KW-0479">Metal-binding</keyword>
<evidence type="ECO:0000259" key="5">
    <source>
        <dbReference type="Pfam" id="PF08240"/>
    </source>
</evidence>
<evidence type="ECO:0000256" key="4">
    <source>
        <dbReference type="ARBA" id="ARBA00023002"/>
    </source>
</evidence>
<evidence type="ECO:0008006" key="8">
    <source>
        <dbReference type="Google" id="ProtNLM"/>
    </source>
</evidence>
<dbReference type="PANTHER" id="PTHR43189:SF2">
    <property type="entry name" value="GLUCOSE 1-DEHYDROGENASE"/>
    <property type="match status" value="1"/>
</dbReference>